<dbReference type="InterPro" id="IPR052527">
    <property type="entry name" value="Metal_cation-efflux_comp"/>
</dbReference>
<evidence type="ECO:0000256" key="3">
    <source>
        <dbReference type="ARBA" id="ARBA00022989"/>
    </source>
</evidence>
<accession>A0A4S4LL06</accession>
<evidence type="ECO:0000313" key="6">
    <source>
        <dbReference type="EMBL" id="THH12806.1"/>
    </source>
</evidence>
<dbReference type="InterPro" id="IPR007269">
    <property type="entry name" value="ICMT_MeTrfase"/>
</dbReference>
<dbReference type="GO" id="GO:0004671">
    <property type="term" value="F:protein C-terminal S-isoprenylcysteine carboxyl O-methyltransferase activity"/>
    <property type="evidence" value="ECO:0007669"/>
    <property type="project" value="UniProtKB-EC"/>
</dbReference>
<dbReference type="Gene3D" id="1.20.120.1630">
    <property type="match status" value="1"/>
</dbReference>
<keyword evidence="5" id="KW-0256">Endoplasmic reticulum</keyword>
<comment type="caution">
    <text evidence="5">Lacks conserved residue(s) required for the propagation of feature annotation.</text>
</comment>
<gene>
    <name evidence="6" type="ORF">EW146_g7339</name>
</gene>
<feature type="transmembrane region" description="Helical" evidence="5">
    <location>
        <begin position="105"/>
        <end position="124"/>
    </location>
</feature>
<keyword evidence="7" id="KW-1185">Reference proteome</keyword>
<keyword evidence="2 5" id="KW-0812">Transmembrane</keyword>
<keyword evidence="5" id="KW-0808">Transferase</keyword>
<sequence>MYSLLSLTLITPVSIRITPTFIIGLSLILLCAYIRTACYRALGHFFTFEVSILPKQKLVTSGPYAWVRHPSYTGALFGLAGVAVMVLSNGSWARECGWLGTKVGNIFKMAFMLCISGFSIVFVWRTYREDELLKEEFGLDWETWRRSVRYKLVPWIY</sequence>
<dbReference type="OrthoDB" id="422086at2759"/>
<dbReference type="Proteomes" id="UP000310158">
    <property type="component" value="Unassembled WGS sequence"/>
</dbReference>
<comment type="subcellular location">
    <subcellularLocation>
        <location evidence="5">Endoplasmic reticulum membrane</location>
        <topology evidence="5">Multi-pass membrane protein</topology>
    </subcellularLocation>
    <subcellularLocation>
        <location evidence="1">Membrane</location>
        <topology evidence="1">Multi-pass membrane protein</topology>
    </subcellularLocation>
</comment>
<dbReference type="Pfam" id="PF04140">
    <property type="entry name" value="ICMT"/>
    <property type="match status" value="1"/>
</dbReference>
<dbReference type="AlphaFoldDB" id="A0A4S4LL06"/>
<dbReference type="GO" id="GO:0032259">
    <property type="term" value="P:methylation"/>
    <property type="evidence" value="ECO:0007669"/>
    <property type="project" value="UniProtKB-KW"/>
</dbReference>
<proteinExistence type="inferred from homology"/>
<dbReference type="PANTHER" id="PTHR43847:SF1">
    <property type="entry name" value="BLL3993 PROTEIN"/>
    <property type="match status" value="1"/>
</dbReference>
<evidence type="ECO:0000256" key="1">
    <source>
        <dbReference type="ARBA" id="ARBA00004141"/>
    </source>
</evidence>
<comment type="caution">
    <text evidence="6">The sequence shown here is derived from an EMBL/GenBank/DDBJ whole genome shotgun (WGS) entry which is preliminary data.</text>
</comment>
<dbReference type="PANTHER" id="PTHR43847">
    <property type="entry name" value="BLL3993 PROTEIN"/>
    <property type="match status" value="1"/>
</dbReference>
<keyword evidence="5" id="KW-0489">Methyltransferase</keyword>
<reference evidence="6 7" key="1">
    <citation type="submission" date="2019-02" db="EMBL/GenBank/DDBJ databases">
        <title>Genome sequencing of the rare red list fungi Bondarzewia mesenterica.</title>
        <authorList>
            <person name="Buettner E."/>
            <person name="Kellner H."/>
        </authorList>
    </citation>
    <scope>NUCLEOTIDE SEQUENCE [LARGE SCALE GENOMIC DNA]</scope>
    <source>
        <strain evidence="6 7">DSM 108281</strain>
    </source>
</reference>
<keyword evidence="3 5" id="KW-1133">Transmembrane helix</keyword>
<feature type="transmembrane region" description="Helical" evidence="5">
    <location>
        <begin position="13"/>
        <end position="34"/>
    </location>
</feature>
<keyword evidence="5" id="KW-0949">S-adenosyl-L-methionine</keyword>
<name>A0A4S4LL06_9AGAM</name>
<evidence type="ECO:0000256" key="2">
    <source>
        <dbReference type="ARBA" id="ARBA00022692"/>
    </source>
</evidence>
<dbReference type="EMBL" id="SGPL01000414">
    <property type="protein sequence ID" value="THH12806.1"/>
    <property type="molecule type" value="Genomic_DNA"/>
</dbReference>
<evidence type="ECO:0000313" key="7">
    <source>
        <dbReference type="Proteomes" id="UP000310158"/>
    </source>
</evidence>
<comment type="catalytic activity">
    <reaction evidence="5">
        <text>[protein]-C-terminal S-[(2E,6E)-farnesyl]-L-cysteine + S-adenosyl-L-methionine = [protein]-C-terminal S-[(2E,6E)-farnesyl]-L-cysteine methyl ester + S-adenosyl-L-homocysteine</text>
        <dbReference type="Rhea" id="RHEA:21672"/>
        <dbReference type="Rhea" id="RHEA-COMP:12125"/>
        <dbReference type="Rhea" id="RHEA-COMP:12126"/>
        <dbReference type="ChEBI" id="CHEBI:57856"/>
        <dbReference type="ChEBI" id="CHEBI:59789"/>
        <dbReference type="ChEBI" id="CHEBI:90510"/>
        <dbReference type="ChEBI" id="CHEBI:90511"/>
        <dbReference type="EC" id="2.1.1.100"/>
    </reaction>
</comment>
<dbReference type="EC" id="2.1.1.100" evidence="5"/>
<keyword evidence="4 5" id="KW-0472">Membrane</keyword>
<dbReference type="GO" id="GO:0005789">
    <property type="term" value="C:endoplasmic reticulum membrane"/>
    <property type="evidence" value="ECO:0007669"/>
    <property type="project" value="UniProtKB-SubCell"/>
</dbReference>
<evidence type="ECO:0000256" key="5">
    <source>
        <dbReference type="RuleBase" id="RU362022"/>
    </source>
</evidence>
<protein>
    <recommendedName>
        <fullName evidence="5">Protein-S-isoprenylcysteine O-methyltransferase</fullName>
        <ecNumber evidence="5">2.1.1.100</ecNumber>
    </recommendedName>
</protein>
<comment type="similarity">
    <text evidence="5">Belongs to the class VI-like SAM-binding methyltransferase superfamily. Isoprenylcysteine carboxyl methyltransferase family.</text>
</comment>
<organism evidence="6 7">
    <name type="scientific">Bondarzewia mesenterica</name>
    <dbReference type="NCBI Taxonomy" id="1095465"/>
    <lineage>
        <taxon>Eukaryota</taxon>
        <taxon>Fungi</taxon>
        <taxon>Dikarya</taxon>
        <taxon>Basidiomycota</taxon>
        <taxon>Agaricomycotina</taxon>
        <taxon>Agaricomycetes</taxon>
        <taxon>Russulales</taxon>
        <taxon>Bondarzewiaceae</taxon>
        <taxon>Bondarzewia</taxon>
    </lineage>
</organism>
<evidence type="ECO:0000256" key="4">
    <source>
        <dbReference type="ARBA" id="ARBA00023136"/>
    </source>
</evidence>
<feature type="transmembrane region" description="Helical" evidence="5">
    <location>
        <begin position="74"/>
        <end position="93"/>
    </location>
</feature>